<organism evidence="2 3">
    <name type="scientific">Natrinema salaciae</name>
    <dbReference type="NCBI Taxonomy" id="1186196"/>
    <lineage>
        <taxon>Archaea</taxon>
        <taxon>Methanobacteriati</taxon>
        <taxon>Methanobacteriota</taxon>
        <taxon>Stenosarchaea group</taxon>
        <taxon>Halobacteria</taxon>
        <taxon>Halobacteriales</taxon>
        <taxon>Natrialbaceae</taxon>
        <taxon>Natrinema</taxon>
    </lineage>
</organism>
<gene>
    <name evidence="2" type="ORF">SAMN04489841_2936</name>
</gene>
<dbReference type="OrthoDB" id="11597at2157"/>
<reference evidence="3" key="1">
    <citation type="submission" date="2016-10" db="EMBL/GenBank/DDBJ databases">
        <authorList>
            <person name="Varghese N."/>
            <person name="Submissions S."/>
        </authorList>
    </citation>
    <scope>NUCLEOTIDE SEQUENCE [LARGE SCALE GENOMIC DNA]</scope>
    <source>
        <strain evidence="3">DSM 25055</strain>
    </source>
</reference>
<protein>
    <submittedName>
        <fullName evidence="2">Acetyltransferase (GNAT) family protein</fullName>
    </submittedName>
</protein>
<proteinExistence type="predicted"/>
<dbReference type="Gene3D" id="3.40.630.30">
    <property type="match status" value="1"/>
</dbReference>
<evidence type="ECO:0000259" key="1">
    <source>
        <dbReference type="PROSITE" id="PS51186"/>
    </source>
</evidence>
<dbReference type="Pfam" id="PF00583">
    <property type="entry name" value="Acetyltransf_1"/>
    <property type="match status" value="1"/>
</dbReference>
<dbReference type="SUPFAM" id="SSF55729">
    <property type="entry name" value="Acyl-CoA N-acyltransferases (Nat)"/>
    <property type="match status" value="1"/>
</dbReference>
<dbReference type="STRING" id="1186196.SAMN04489841_2936"/>
<dbReference type="InterPro" id="IPR000182">
    <property type="entry name" value="GNAT_dom"/>
</dbReference>
<dbReference type="CDD" id="cd04301">
    <property type="entry name" value="NAT_SF"/>
    <property type="match status" value="1"/>
</dbReference>
<dbReference type="Proteomes" id="UP000199114">
    <property type="component" value="Unassembled WGS sequence"/>
</dbReference>
<dbReference type="InterPro" id="IPR016181">
    <property type="entry name" value="Acyl_CoA_acyltransferase"/>
</dbReference>
<feature type="domain" description="N-acetyltransferase" evidence="1">
    <location>
        <begin position="10"/>
        <end position="173"/>
    </location>
</feature>
<dbReference type="PROSITE" id="PS51186">
    <property type="entry name" value="GNAT"/>
    <property type="match status" value="1"/>
</dbReference>
<keyword evidence="2" id="KW-0808">Transferase</keyword>
<evidence type="ECO:0000313" key="2">
    <source>
        <dbReference type="EMBL" id="SER09555.1"/>
    </source>
</evidence>
<accession>A0A1H9LEJ2</accession>
<dbReference type="EMBL" id="FOFD01000004">
    <property type="protein sequence ID" value="SER09555.1"/>
    <property type="molecule type" value="Genomic_DNA"/>
</dbReference>
<dbReference type="GO" id="GO:0016747">
    <property type="term" value="F:acyltransferase activity, transferring groups other than amino-acyl groups"/>
    <property type="evidence" value="ECO:0007669"/>
    <property type="project" value="InterPro"/>
</dbReference>
<sequence length="173" mass="19683">MDIRTLKSRAEVRELISVHGLAWRNAYAGLLPEHVLQAQTVDPTDEEVKQWFERLRDSPDGVLIAVDKDDTVRGFADFRWGSSVTKSFVTTNDAELKSIYVEPDYWGRGIGTSLLERGLETLPEQTERLRLEVLSDNDVGKRFYEARGFEKTDTSSYVLGDSAYPTCIYTLEI</sequence>
<dbReference type="RefSeq" id="WP_090618486.1">
    <property type="nucleotide sequence ID" value="NZ_FOFD01000004.1"/>
</dbReference>
<dbReference type="AlphaFoldDB" id="A0A1H9LEJ2"/>
<dbReference type="InterPro" id="IPR050276">
    <property type="entry name" value="MshD_Acetyltransferase"/>
</dbReference>
<keyword evidence="3" id="KW-1185">Reference proteome</keyword>
<name>A0A1H9LEJ2_9EURY</name>
<dbReference type="PANTHER" id="PTHR43617">
    <property type="entry name" value="L-AMINO ACID N-ACETYLTRANSFERASE"/>
    <property type="match status" value="1"/>
</dbReference>
<evidence type="ECO:0000313" key="3">
    <source>
        <dbReference type="Proteomes" id="UP000199114"/>
    </source>
</evidence>